<dbReference type="FunFam" id="3.40.50.2000:FF:000061">
    <property type="entry name" value="UDP-glycosyltransferase 83A1"/>
    <property type="match status" value="1"/>
</dbReference>
<evidence type="ECO:0000256" key="1">
    <source>
        <dbReference type="ARBA" id="ARBA00009995"/>
    </source>
</evidence>
<dbReference type="FunFam" id="3.40.50.2000:FF:000108">
    <property type="entry name" value="UDP-glycosyltransferase 83A1"/>
    <property type="match status" value="1"/>
</dbReference>
<dbReference type="Pfam" id="PF00201">
    <property type="entry name" value="UDPGT"/>
    <property type="match status" value="1"/>
</dbReference>
<dbReference type="InterPro" id="IPR002213">
    <property type="entry name" value="UDP_glucos_trans"/>
</dbReference>
<accession>A0A6P6XD70</accession>
<dbReference type="GeneID" id="113741478"/>
<evidence type="ECO:0000313" key="3">
    <source>
        <dbReference type="Proteomes" id="UP001652660"/>
    </source>
</evidence>
<reference evidence="4" key="2">
    <citation type="submission" date="2025-08" db="UniProtKB">
        <authorList>
            <consortium name="RefSeq"/>
        </authorList>
    </citation>
    <scope>IDENTIFICATION</scope>
    <source>
        <tissue evidence="4">Leaves</tissue>
    </source>
</reference>
<dbReference type="PANTHER" id="PTHR11926">
    <property type="entry name" value="GLUCOSYL/GLUCURONOSYL TRANSFERASES"/>
    <property type="match status" value="1"/>
</dbReference>
<dbReference type="GO" id="GO:0080044">
    <property type="term" value="F:quercetin 7-O-glucosyltransferase activity"/>
    <property type="evidence" value="ECO:0007669"/>
    <property type="project" value="TreeGrafter"/>
</dbReference>
<reference evidence="3" key="1">
    <citation type="journal article" date="2025" name="Foods">
        <title>Unveiling the Microbial Signatures of Arabica Coffee Cherries: Insights into Ripeness Specific Diversity, Functional Traits, and Implications for Quality and Safety.</title>
        <authorList>
            <consortium name="RefSeq"/>
            <person name="Tenea G.N."/>
            <person name="Cifuentes V."/>
            <person name="Reyes P."/>
            <person name="Cevallos-Vallejos M."/>
        </authorList>
    </citation>
    <scope>NUCLEOTIDE SEQUENCE [LARGE SCALE GENOMIC DNA]</scope>
</reference>
<dbReference type="Gene3D" id="3.40.50.2000">
    <property type="entry name" value="Glycogen Phosphorylase B"/>
    <property type="match status" value="2"/>
</dbReference>
<dbReference type="AlphaFoldDB" id="A0A6P6XD70"/>
<dbReference type="Proteomes" id="UP001652660">
    <property type="component" value="Chromosome 4e"/>
</dbReference>
<dbReference type="GO" id="GO:0080043">
    <property type="term" value="F:quercetin 3-O-glucosyltransferase activity"/>
    <property type="evidence" value="ECO:0007669"/>
    <property type="project" value="TreeGrafter"/>
</dbReference>
<dbReference type="RefSeq" id="XP_027124811.1">
    <property type="nucleotide sequence ID" value="XM_027269010.2"/>
</dbReference>
<dbReference type="SUPFAM" id="SSF53756">
    <property type="entry name" value="UDP-Glycosyltransferase/glycogen phosphorylase"/>
    <property type="match status" value="1"/>
</dbReference>
<proteinExistence type="inferred from homology"/>
<dbReference type="PANTHER" id="PTHR11926:SF1412">
    <property type="entry name" value="UDP-GLYCOSYLTRANSFERASE 83A1-LIKE"/>
    <property type="match status" value="1"/>
</dbReference>
<gene>
    <name evidence="4" type="primary">LOC113741478</name>
</gene>
<evidence type="ECO:0000256" key="2">
    <source>
        <dbReference type="ARBA" id="ARBA00022679"/>
    </source>
</evidence>
<keyword evidence="2" id="KW-0808">Transferase</keyword>
<dbReference type="CDD" id="cd03784">
    <property type="entry name" value="GT1_Gtf-like"/>
    <property type="match status" value="1"/>
</dbReference>
<sequence>MARRPHVMVVAPPAQGHVRPLLKLSHQIASQGIKVTFVNTEIIHSKVVAAMSDSKNEEIGGVTLVSVPDGVGQEDDRKDIFKFTECFQRTMPGNLKDLIQRTNDSNEDEPIRFVLVGATIGWLLDVVQDLGIKQAAFWTGSPAGLAFFCHVPKLIEDGVLDMNGNIVENDQASISEEIPAWNCSELPWHFPGEQKLQKLFFDMGLVIRPTAQHVKWILCNASYELHSQACDLVPNILPVGPFLTTTENSASTGSFWLEDTSCLSWLDGQEAGSVVYVAFGSIAVFSQQQFDEIALGLELSGQPFLWVVRSDLANGSPVAYPDGFLERVADRGKIVEWAPQENVLAHPSIAVFLTHCGWNSTMEGASLGVPFLCWPYFADQFYNQKYICDIWKVGLKVNPGEDGIRSRTEISTKIQQGICDDNIRINASKRKDLCQKCLSKVIEKAPSLEDNTKGAPGMVRDGGTRYKRN</sequence>
<keyword evidence="3" id="KW-1185">Reference proteome</keyword>
<organism evidence="3 4">
    <name type="scientific">Coffea arabica</name>
    <name type="common">Arabian coffee</name>
    <dbReference type="NCBI Taxonomy" id="13443"/>
    <lineage>
        <taxon>Eukaryota</taxon>
        <taxon>Viridiplantae</taxon>
        <taxon>Streptophyta</taxon>
        <taxon>Embryophyta</taxon>
        <taxon>Tracheophyta</taxon>
        <taxon>Spermatophyta</taxon>
        <taxon>Magnoliopsida</taxon>
        <taxon>eudicotyledons</taxon>
        <taxon>Gunneridae</taxon>
        <taxon>Pentapetalae</taxon>
        <taxon>asterids</taxon>
        <taxon>lamiids</taxon>
        <taxon>Gentianales</taxon>
        <taxon>Rubiaceae</taxon>
        <taxon>Ixoroideae</taxon>
        <taxon>Gardenieae complex</taxon>
        <taxon>Bertiereae - Coffeeae clade</taxon>
        <taxon>Coffeeae</taxon>
        <taxon>Coffea</taxon>
    </lineage>
</organism>
<protein>
    <submittedName>
        <fullName evidence="4">UDP-glycosyltransferase 83A1 isoform X1</fullName>
    </submittedName>
</protein>
<evidence type="ECO:0000313" key="4">
    <source>
        <dbReference type="RefSeq" id="XP_027124811.1"/>
    </source>
</evidence>
<comment type="similarity">
    <text evidence="1">Belongs to the UDP-glycosyltransferase family.</text>
</comment>
<name>A0A6P6XD70_COFAR</name>
<dbReference type="OrthoDB" id="5835829at2759"/>